<evidence type="ECO:0000313" key="2">
    <source>
        <dbReference type="Proteomes" id="UP000514752"/>
    </source>
</evidence>
<organism evidence="1 2">
    <name type="scientific">Neisseria shayeganii</name>
    <dbReference type="NCBI Taxonomy" id="607712"/>
    <lineage>
        <taxon>Bacteria</taxon>
        <taxon>Pseudomonadati</taxon>
        <taxon>Pseudomonadota</taxon>
        <taxon>Betaproteobacteria</taxon>
        <taxon>Neisseriales</taxon>
        <taxon>Neisseriaceae</taxon>
        <taxon>Neisseria</taxon>
    </lineage>
</organism>
<reference evidence="1 2" key="1">
    <citation type="submission" date="2020-07" db="EMBL/GenBank/DDBJ databases">
        <title>Genomic diversity of species in the Neisseriaceae family.</title>
        <authorList>
            <person name="Vincent A.T."/>
            <person name="Bernet E."/>
            <person name="Veyrier F.J."/>
        </authorList>
    </citation>
    <scope>NUCLEOTIDE SEQUENCE [LARGE SCALE GENOMIC DNA]</scope>
    <source>
        <strain evidence="1 2">DSM 22244</strain>
    </source>
</reference>
<dbReference type="AlphaFoldDB" id="A0A7D7N4Q0"/>
<gene>
    <name evidence="1" type="ORF">H3L94_09090</name>
</gene>
<accession>A0A7D7N4Q0</accession>
<sequence>MSAKNTAPDDQLEQAVAECGLAVAADGRTVSGSLKYGVEYDGQYHHDFELRLLTVRDDMAIAAGLSGFELAMERQARSFVRLGGVPPEALTGAYLTDHLIADDMDVLYLAKELLAKKRHRPTTTATPS</sequence>
<proteinExistence type="predicted"/>
<dbReference type="KEGG" id="nsg:H3L94_09090"/>
<dbReference type="EMBL" id="CP059567">
    <property type="protein sequence ID" value="QMT40000.1"/>
    <property type="molecule type" value="Genomic_DNA"/>
</dbReference>
<evidence type="ECO:0000313" key="1">
    <source>
        <dbReference type="EMBL" id="QMT40000.1"/>
    </source>
</evidence>
<dbReference type="RefSeq" id="WP_182121758.1">
    <property type="nucleotide sequence ID" value="NZ_CP059567.1"/>
</dbReference>
<name>A0A7D7N4Q0_9NEIS</name>
<protein>
    <submittedName>
        <fullName evidence="1">Phage tail assembly protein</fullName>
    </submittedName>
</protein>
<dbReference type="Proteomes" id="UP000514752">
    <property type="component" value="Chromosome"/>
</dbReference>